<dbReference type="InterPro" id="IPR039424">
    <property type="entry name" value="SBP_5"/>
</dbReference>
<keyword evidence="4 6" id="KW-0732">Signal</keyword>
<feature type="domain" description="Solute-binding protein family 5" evidence="7">
    <location>
        <begin position="92"/>
        <end position="471"/>
    </location>
</feature>
<evidence type="ECO:0000313" key="9">
    <source>
        <dbReference type="Proteomes" id="UP000199111"/>
    </source>
</evidence>
<dbReference type="PIRSF" id="PIRSF002741">
    <property type="entry name" value="MppA"/>
    <property type="match status" value="1"/>
</dbReference>
<dbReference type="GO" id="GO:0015833">
    <property type="term" value="P:peptide transport"/>
    <property type="evidence" value="ECO:0007669"/>
    <property type="project" value="TreeGrafter"/>
</dbReference>
<dbReference type="GeneID" id="96299632"/>
<accession>A0A1I3U7D0</accession>
<dbReference type="RefSeq" id="WP_093888387.1">
    <property type="nucleotide sequence ID" value="NZ_FOQY01000012.1"/>
</dbReference>
<evidence type="ECO:0000256" key="3">
    <source>
        <dbReference type="ARBA" id="ARBA00022448"/>
    </source>
</evidence>
<dbReference type="SUPFAM" id="SSF53850">
    <property type="entry name" value="Periplasmic binding protein-like II"/>
    <property type="match status" value="1"/>
</dbReference>
<dbReference type="PANTHER" id="PTHR30290">
    <property type="entry name" value="PERIPLASMIC BINDING COMPONENT OF ABC TRANSPORTER"/>
    <property type="match status" value="1"/>
</dbReference>
<keyword evidence="5" id="KW-0812">Transmembrane</keyword>
<evidence type="ECO:0000256" key="1">
    <source>
        <dbReference type="ARBA" id="ARBA00004196"/>
    </source>
</evidence>
<dbReference type="Pfam" id="PF00496">
    <property type="entry name" value="SBP_bac_5"/>
    <property type="match status" value="1"/>
</dbReference>
<keyword evidence="9" id="KW-1185">Reference proteome</keyword>
<dbReference type="Gene3D" id="3.40.190.10">
    <property type="entry name" value="Periplasmic binding protein-like II"/>
    <property type="match status" value="1"/>
</dbReference>
<evidence type="ECO:0000256" key="2">
    <source>
        <dbReference type="ARBA" id="ARBA00005695"/>
    </source>
</evidence>
<dbReference type="GO" id="GO:0043190">
    <property type="term" value="C:ATP-binding cassette (ABC) transporter complex"/>
    <property type="evidence" value="ECO:0007669"/>
    <property type="project" value="InterPro"/>
</dbReference>
<comment type="similarity">
    <text evidence="2">Belongs to the bacterial solute-binding protein 5 family.</text>
</comment>
<name>A0A1I3U7D0_9ACTN</name>
<keyword evidence="5" id="KW-1133">Transmembrane helix</keyword>
<dbReference type="PANTHER" id="PTHR30290:SF10">
    <property type="entry name" value="PERIPLASMIC OLIGOPEPTIDE-BINDING PROTEIN-RELATED"/>
    <property type="match status" value="1"/>
</dbReference>
<dbReference type="InterPro" id="IPR000914">
    <property type="entry name" value="SBP_5_dom"/>
</dbReference>
<feature type="chain" id="PRO_5011589643" evidence="6">
    <location>
        <begin position="28"/>
        <end position="617"/>
    </location>
</feature>
<feature type="signal peptide" evidence="6">
    <location>
        <begin position="1"/>
        <end position="27"/>
    </location>
</feature>
<evidence type="ECO:0000259" key="7">
    <source>
        <dbReference type="Pfam" id="PF00496"/>
    </source>
</evidence>
<dbReference type="InterPro" id="IPR030678">
    <property type="entry name" value="Peptide/Ni-bd"/>
</dbReference>
<protein>
    <submittedName>
        <fullName evidence="8">Peptide/nickel transport system substrate-binding protein</fullName>
    </submittedName>
</protein>
<dbReference type="AlphaFoldDB" id="A0A1I3U7D0"/>
<dbReference type="Proteomes" id="UP000199111">
    <property type="component" value="Unassembled WGS sequence"/>
</dbReference>
<sequence>MTRMGARLAALGLTLLLAILPATQALAGKAPEPGTQALARQAPEPGKKTVRLGVTQAVDSMNPFLAVRIISSSIHRWMYGFLTVPDPKTLQPSPDLAESWETSDDKLTWTFKIRANAKWSDGKPVTAQDAAWTFNTVMTVDAAKQANGPAVENFESVTATDDRTLVIKTRKPQASMLENPIPIVPKHVWEAVGDIGKFENDTSPAVGAGPFIVAEYKKDTYVKLKANPGYWRGAPKIDELHVLFYENPEAANAGLKKGEIDLIGRLAAPQFEALAGDPNIVQWNTQGRRAVYLQLNHGAQTIDNKPVGDGHPALKDPKVRQAIHYAIDKKALADQVQSGLAVPADGSIVPPMYQEFFWKAEGDDLVTHDIAKANEILDEAGYKKGADGVRTTPDGKRKLEMRFSIHTDTPVEDKIAQFLTGWFKEIGIPLSTRKLDANKFTEETGFTGLFDIAISGWSVNPDPEEVLATHLCSRRPTASGEGGGTESFYCDPEYEKLYQEQLSELDRPKRAEIIKLMQKRLYTDAPVIAVYYPNNLEGYRKDRITSITPIPEDKGILYGGSGYWPFYSLDAVAAPAGSTGGGSGTGLAVGVAVAVVLVGAGGFLLVRRRRSVADERE</sequence>
<dbReference type="CDD" id="cd00995">
    <property type="entry name" value="PBP2_NikA_DppA_OppA_like"/>
    <property type="match status" value="1"/>
</dbReference>
<dbReference type="Gene3D" id="3.10.105.10">
    <property type="entry name" value="Dipeptide-binding Protein, Domain 3"/>
    <property type="match status" value="1"/>
</dbReference>
<dbReference type="GO" id="GO:0030313">
    <property type="term" value="C:cell envelope"/>
    <property type="evidence" value="ECO:0007669"/>
    <property type="project" value="UniProtKB-SubCell"/>
</dbReference>
<gene>
    <name evidence="8" type="ORF">SAMN05216275_112124</name>
</gene>
<evidence type="ECO:0000313" key="8">
    <source>
        <dbReference type="EMBL" id="SFJ78623.1"/>
    </source>
</evidence>
<dbReference type="EMBL" id="FOQY01000012">
    <property type="protein sequence ID" value="SFJ78623.1"/>
    <property type="molecule type" value="Genomic_DNA"/>
</dbReference>
<organism evidence="8 9">
    <name type="scientific">Streptosporangium canum</name>
    <dbReference type="NCBI Taxonomy" id="324952"/>
    <lineage>
        <taxon>Bacteria</taxon>
        <taxon>Bacillati</taxon>
        <taxon>Actinomycetota</taxon>
        <taxon>Actinomycetes</taxon>
        <taxon>Streptosporangiales</taxon>
        <taxon>Streptosporangiaceae</taxon>
        <taxon>Streptosporangium</taxon>
    </lineage>
</organism>
<feature type="transmembrane region" description="Helical" evidence="5">
    <location>
        <begin position="587"/>
        <end position="606"/>
    </location>
</feature>
<evidence type="ECO:0000256" key="6">
    <source>
        <dbReference type="SAM" id="SignalP"/>
    </source>
</evidence>
<dbReference type="GO" id="GO:1904680">
    <property type="term" value="F:peptide transmembrane transporter activity"/>
    <property type="evidence" value="ECO:0007669"/>
    <property type="project" value="TreeGrafter"/>
</dbReference>
<evidence type="ECO:0000256" key="4">
    <source>
        <dbReference type="ARBA" id="ARBA00022729"/>
    </source>
</evidence>
<proteinExistence type="inferred from homology"/>
<keyword evidence="3" id="KW-0813">Transport</keyword>
<reference evidence="9" key="1">
    <citation type="submission" date="2016-10" db="EMBL/GenBank/DDBJ databases">
        <authorList>
            <person name="Varghese N."/>
            <person name="Submissions S."/>
        </authorList>
    </citation>
    <scope>NUCLEOTIDE SEQUENCE [LARGE SCALE GENOMIC DNA]</scope>
    <source>
        <strain evidence="9">CGMCC 4.2126</strain>
    </source>
</reference>
<evidence type="ECO:0000256" key="5">
    <source>
        <dbReference type="SAM" id="Phobius"/>
    </source>
</evidence>
<dbReference type="GO" id="GO:0042597">
    <property type="term" value="C:periplasmic space"/>
    <property type="evidence" value="ECO:0007669"/>
    <property type="project" value="UniProtKB-ARBA"/>
</dbReference>
<keyword evidence="5" id="KW-0472">Membrane</keyword>
<comment type="subcellular location">
    <subcellularLocation>
        <location evidence="1">Cell envelope</location>
    </subcellularLocation>
</comment>